<dbReference type="GO" id="GO:0003729">
    <property type="term" value="F:mRNA binding"/>
    <property type="evidence" value="ECO:0007669"/>
    <property type="project" value="TreeGrafter"/>
</dbReference>
<dbReference type="Gene3D" id="1.20.1390.10">
    <property type="entry name" value="PWI domain"/>
    <property type="match status" value="1"/>
</dbReference>
<feature type="compositionally biased region" description="Basic and acidic residues" evidence="1">
    <location>
        <begin position="479"/>
        <end position="506"/>
    </location>
</feature>
<organism evidence="3 4">
    <name type="scientific">Saxophila tyrrhenica</name>
    <dbReference type="NCBI Taxonomy" id="1690608"/>
    <lineage>
        <taxon>Eukaryota</taxon>
        <taxon>Fungi</taxon>
        <taxon>Dikarya</taxon>
        <taxon>Ascomycota</taxon>
        <taxon>Pezizomycotina</taxon>
        <taxon>Dothideomycetes</taxon>
        <taxon>Dothideomycetidae</taxon>
        <taxon>Mycosphaerellales</taxon>
        <taxon>Extremaceae</taxon>
        <taxon>Saxophila</taxon>
    </lineage>
</organism>
<evidence type="ECO:0000256" key="1">
    <source>
        <dbReference type="SAM" id="MobiDB-lite"/>
    </source>
</evidence>
<feature type="region of interest" description="Disordered" evidence="1">
    <location>
        <begin position="1"/>
        <end position="116"/>
    </location>
</feature>
<dbReference type="PROSITE" id="PS51025">
    <property type="entry name" value="PWI"/>
    <property type="match status" value="1"/>
</dbReference>
<comment type="caution">
    <text evidence="3">The sequence shown here is derived from an EMBL/GenBank/DDBJ whole genome shotgun (WGS) entry which is preliminary data.</text>
</comment>
<dbReference type="PANTHER" id="PTHR18806">
    <property type="entry name" value="RBM25 PROTEIN"/>
    <property type="match status" value="1"/>
</dbReference>
<dbReference type="Pfam" id="PF01480">
    <property type="entry name" value="PWI"/>
    <property type="match status" value="1"/>
</dbReference>
<proteinExistence type="predicted"/>
<dbReference type="EMBL" id="JAVRRT010000012">
    <property type="protein sequence ID" value="KAK5167164.1"/>
    <property type="molecule type" value="Genomic_DNA"/>
</dbReference>
<dbReference type="InterPro" id="IPR052768">
    <property type="entry name" value="RBM25"/>
</dbReference>
<dbReference type="InterPro" id="IPR002483">
    <property type="entry name" value="PWI_dom"/>
</dbReference>
<dbReference type="GO" id="GO:0005681">
    <property type="term" value="C:spliceosomal complex"/>
    <property type="evidence" value="ECO:0007669"/>
    <property type="project" value="TreeGrafter"/>
</dbReference>
<evidence type="ECO:0000313" key="4">
    <source>
        <dbReference type="Proteomes" id="UP001337655"/>
    </source>
</evidence>
<feature type="compositionally biased region" description="Polar residues" evidence="1">
    <location>
        <begin position="375"/>
        <end position="389"/>
    </location>
</feature>
<sequence length="779" mass="85847">MAYNYGAPPGAYNSTRQPSYSGAPSMGPPPGMEGAPGMPSHSPAVGQQPQFQPPPNMPNINFNAPVIRLGMQDQGRNNSPADRISRGGDNFRGSNAEPLGRRDRAGLGGDRDGGRNLDRMRAEMRESIQAQQPPTREEVARTIFIGGLNENAPSDSAIEKLLFCAGKLRRWTRVRDADDKVCKFGFAEYEDVDSLDAANEIFVNLEVPMFKPSVASVIKDEETGEVQKMSLLVVVDEQSKKYIDEWKGRSKREDEDSRQFRIDGCKEDLRQCVASLQNMGAFLANGEPVNAGMADAANGNGVKDDDQKVVNIAVALEDELSDIPPEMRATVASEIRAFRDRSTQRDLERLKREEELEQAERQRSERERGGGRASPTRTFAPSGPASASNGIPVGPRGAAAVPNAPSGPRGYRGAQMPSDYVNGVNFVGANGVNGVSIRQEDEDDSASDEELERRRKEKKSKNNEADFLNAEARWVRKENTRANAQDRERMREDDLGRARTRAKDVASKQMQEFNDDEEIRKAERAEPGAHEYFIDPSKWAVRRHHIRKEEAAQDAHDRQIEARERAEANSRSAHARGMADNFMDEMNAEFAARAEQQPAAQGFKISLGSAAARSKAATTAAQTGPSKRGMADMENLLEDEEDAGASGVRKPLGALKPLPTATAADMTEEEKAAARAEITKEIPISTDELFSFPMKYEYLTPAVIEQQVKPFVEKKVVEYLGVQEDLLVDAVVDGLKERKSAKDVVEVLEEALEEEAEVLVRKVWRLAAFWGECGARGLA</sequence>
<dbReference type="Proteomes" id="UP001337655">
    <property type="component" value="Unassembled WGS sequence"/>
</dbReference>
<dbReference type="PANTHER" id="PTHR18806:SF4">
    <property type="entry name" value="RNA-BINDING PROTEIN 25"/>
    <property type="match status" value="1"/>
</dbReference>
<dbReference type="SUPFAM" id="SSF54928">
    <property type="entry name" value="RNA-binding domain, RBD"/>
    <property type="match status" value="1"/>
</dbReference>
<feature type="domain" description="PWI" evidence="2">
    <location>
        <begin position="687"/>
        <end position="779"/>
    </location>
</feature>
<reference evidence="3 4" key="1">
    <citation type="submission" date="2023-08" db="EMBL/GenBank/DDBJ databases">
        <title>Black Yeasts Isolated from many extreme environments.</title>
        <authorList>
            <person name="Coleine C."/>
            <person name="Stajich J.E."/>
            <person name="Selbmann L."/>
        </authorList>
    </citation>
    <scope>NUCLEOTIDE SEQUENCE [LARGE SCALE GENOMIC DNA]</scope>
    <source>
        <strain evidence="3 4">CCFEE 5935</strain>
    </source>
</reference>
<evidence type="ECO:0000259" key="2">
    <source>
        <dbReference type="PROSITE" id="PS51025"/>
    </source>
</evidence>
<dbReference type="RefSeq" id="XP_064656972.1">
    <property type="nucleotide sequence ID" value="XM_064805130.1"/>
</dbReference>
<feature type="region of interest" description="Disordered" evidence="1">
    <location>
        <begin position="479"/>
        <end position="517"/>
    </location>
</feature>
<dbReference type="AlphaFoldDB" id="A0AAV9P3F1"/>
<feature type="compositionally biased region" description="Acidic residues" evidence="1">
    <location>
        <begin position="440"/>
        <end position="450"/>
    </location>
</feature>
<accession>A0AAV9P3F1</accession>
<feature type="region of interest" description="Disordered" evidence="1">
    <location>
        <begin position="349"/>
        <end position="412"/>
    </location>
</feature>
<gene>
    <name evidence="3" type="ORF">LTR77_007894</name>
</gene>
<dbReference type="Gene3D" id="3.30.70.330">
    <property type="match status" value="2"/>
</dbReference>
<name>A0AAV9P3F1_9PEZI</name>
<dbReference type="InterPro" id="IPR035979">
    <property type="entry name" value="RBD_domain_sf"/>
</dbReference>
<feature type="region of interest" description="Disordered" evidence="1">
    <location>
        <begin position="435"/>
        <end position="464"/>
    </location>
</feature>
<keyword evidence="4" id="KW-1185">Reference proteome</keyword>
<dbReference type="InterPro" id="IPR012677">
    <property type="entry name" value="Nucleotide-bd_a/b_plait_sf"/>
</dbReference>
<feature type="compositionally biased region" description="Basic and acidic residues" evidence="1">
    <location>
        <begin position="99"/>
        <end position="116"/>
    </location>
</feature>
<dbReference type="GeneID" id="89929229"/>
<protein>
    <recommendedName>
        <fullName evidence="2">PWI domain-containing protein</fullName>
    </recommendedName>
</protein>
<evidence type="ECO:0000313" key="3">
    <source>
        <dbReference type="EMBL" id="KAK5167164.1"/>
    </source>
</evidence>
<feature type="compositionally biased region" description="Basic and acidic residues" evidence="1">
    <location>
        <begin position="349"/>
        <end position="370"/>
    </location>
</feature>
<dbReference type="SMART" id="SM00311">
    <property type="entry name" value="PWI"/>
    <property type="match status" value="1"/>
</dbReference>